<evidence type="ECO:0000313" key="1">
    <source>
        <dbReference type="EMBL" id="OGZ43146.1"/>
    </source>
</evidence>
<gene>
    <name evidence="1" type="ORF">A2W41_00425</name>
</gene>
<name>A0A1G2FYL4_9BACT</name>
<dbReference type="Proteomes" id="UP000176700">
    <property type="component" value="Unassembled WGS sequence"/>
</dbReference>
<evidence type="ECO:0000313" key="2">
    <source>
        <dbReference type="Proteomes" id="UP000176700"/>
    </source>
</evidence>
<comment type="caution">
    <text evidence="1">The sequence shown here is derived from an EMBL/GenBank/DDBJ whole genome shotgun (WGS) entry which is preliminary data.</text>
</comment>
<reference evidence="1 2" key="1">
    <citation type="journal article" date="2016" name="Nat. Commun.">
        <title>Thousands of microbial genomes shed light on interconnected biogeochemical processes in an aquifer system.</title>
        <authorList>
            <person name="Anantharaman K."/>
            <person name="Brown C.T."/>
            <person name="Hug L.A."/>
            <person name="Sharon I."/>
            <person name="Castelle C.J."/>
            <person name="Probst A.J."/>
            <person name="Thomas B.C."/>
            <person name="Singh A."/>
            <person name="Wilkins M.J."/>
            <person name="Karaoz U."/>
            <person name="Brodie E.L."/>
            <person name="Williams K.H."/>
            <person name="Hubbard S.S."/>
            <person name="Banfield J.F."/>
        </authorList>
    </citation>
    <scope>NUCLEOTIDE SEQUENCE [LARGE SCALE GENOMIC DNA]</scope>
</reference>
<accession>A0A1G2FYL4</accession>
<proteinExistence type="predicted"/>
<organism evidence="1 2">
    <name type="scientific">Candidatus Ryanbacteria bacterium RIFCSPHIGHO2_01_45_13</name>
    <dbReference type="NCBI Taxonomy" id="1802112"/>
    <lineage>
        <taxon>Bacteria</taxon>
        <taxon>Candidatus Ryaniibacteriota</taxon>
    </lineage>
</organism>
<sequence>MMMKDKEVKFNNGWCFAIVNGRLAEIYFKKNYGIYAHGYIERKEFDKREQKMIDADIRKYRFSYRKGCYFDKILKTRHKATVFQKVFPASKKLRRLL</sequence>
<dbReference type="EMBL" id="MHNI01000011">
    <property type="protein sequence ID" value="OGZ43146.1"/>
    <property type="molecule type" value="Genomic_DNA"/>
</dbReference>
<protein>
    <submittedName>
        <fullName evidence="1">Uncharacterized protein</fullName>
    </submittedName>
</protein>
<dbReference type="AlphaFoldDB" id="A0A1G2FYL4"/>